<dbReference type="Gramene" id="TraesCLE_scaffold_034897_01G000200.1">
    <property type="protein sequence ID" value="TraesCLE_scaffold_034897_01G000200.1"/>
    <property type="gene ID" value="TraesCLE_scaffold_034897_01G000200"/>
</dbReference>
<evidence type="ECO:0000313" key="2">
    <source>
        <dbReference type="EnsemblPlants" id="TraesCS1A02G153700.1"/>
    </source>
</evidence>
<feature type="compositionally biased region" description="Polar residues" evidence="1">
    <location>
        <begin position="79"/>
        <end position="89"/>
    </location>
</feature>
<protein>
    <submittedName>
        <fullName evidence="2">Uncharacterized protein</fullName>
    </submittedName>
</protein>
<dbReference type="Proteomes" id="UP000019116">
    <property type="component" value="Chromosome 1A"/>
</dbReference>
<keyword evidence="3" id="KW-1185">Reference proteome</keyword>
<name>A0A3B5XZ56_WHEAT</name>
<dbReference type="AlphaFoldDB" id="A0A3B5XZ56"/>
<feature type="region of interest" description="Disordered" evidence="1">
    <location>
        <begin position="70"/>
        <end position="89"/>
    </location>
</feature>
<evidence type="ECO:0000313" key="3">
    <source>
        <dbReference type="Proteomes" id="UP000019116"/>
    </source>
</evidence>
<evidence type="ECO:0000256" key="1">
    <source>
        <dbReference type="SAM" id="MobiDB-lite"/>
    </source>
</evidence>
<reference evidence="2" key="2">
    <citation type="submission" date="2018-10" db="UniProtKB">
        <authorList>
            <consortium name="EnsemblPlants"/>
        </authorList>
    </citation>
    <scope>IDENTIFICATION</scope>
</reference>
<dbReference type="Gramene" id="TraesCS1A03G0412800.1">
    <property type="protein sequence ID" value="TraesCS1A03G0412800.1.CDS"/>
    <property type="gene ID" value="TraesCS1A03G0412800"/>
</dbReference>
<dbReference type="Gramene" id="TraesCAD_scaffold_013060_01G000200.1">
    <property type="protein sequence ID" value="TraesCAD_scaffold_013060_01G000200.1"/>
    <property type="gene ID" value="TraesCAD_scaffold_013060_01G000200"/>
</dbReference>
<sequence length="89" mass="9664">MAPASAPYKPGQSSSEAMTSAGVLTSPEWMILFAFRPLGPLPMIHYIITVWRGGRKAGQPVAAFCSGMRGSGDAGAWEQETSYPQWRFK</sequence>
<dbReference type="Gramene" id="TraesCS1A02G153700.1">
    <property type="protein sequence ID" value="TraesCS1A02G153700.1"/>
    <property type="gene ID" value="TraesCS1A02G153700"/>
</dbReference>
<dbReference type="Gramene" id="TraesROB_scaffold_008278_01G000200.1">
    <property type="protein sequence ID" value="TraesROB_scaffold_008278_01G000200.1"/>
    <property type="gene ID" value="TraesROB_scaffold_008278_01G000200"/>
</dbReference>
<reference evidence="2" key="1">
    <citation type="submission" date="2018-08" db="EMBL/GenBank/DDBJ databases">
        <authorList>
            <person name="Rossello M."/>
        </authorList>
    </citation>
    <scope>NUCLEOTIDE SEQUENCE [LARGE SCALE GENOMIC DNA]</scope>
    <source>
        <strain evidence="2">cv. Chinese Spring</strain>
    </source>
</reference>
<accession>A0A3B5XZ56</accession>
<proteinExistence type="predicted"/>
<dbReference type="Gramene" id="TraesWEE_scaffold_007710_01G000100.1">
    <property type="protein sequence ID" value="TraesWEE_scaffold_007710_01G000100.1"/>
    <property type="gene ID" value="TraesWEE_scaffold_007710_01G000100"/>
</dbReference>
<dbReference type="EnsemblPlants" id="TraesCS1A02G153700.1">
    <property type="protein sequence ID" value="TraesCS1A02G153700.1"/>
    <property type="gene ID" value="TraesCS1A02G153700"/>
</dbReference>
<organism evidence="2">
    <name type="scientific">Triticum aestivum</name>
    <name type="common">Wheat</name>
    <dbReference type="NCBI Taxonomy" id="4565"/>
    <lineage>
        <taxon>Eukaryota</taxon>
        <taxon>Viridiplantae</taxon>
        <taxon>Streptophyta</taxon>
        <taxon>Embryophyta</taxon>
        <taxon>Tracheophyta</taxon>
        <taxon>Spermatophyta</taxon>
        <taxon>Magnoliopsida</taxon>
        <taxon>Liliopsida</taxon>
        <taxon>Poales</taxon>
        <taxon>Poaceae</taxon>
        <taxon>BOP clade</taxon>
        <taxon>Pooideae</taxon>
        <taxon>Triticodae</taxon>
        <taxon>Triticeae</taxon>
        <taxon>Triticinae</taxon>
        <taxon>Triticum</taxon>
    </lineage>
</organism>